<dbReference type="GO" id="GO:0006412">
    <property type="term" value="P:translation"/>
    <property type="evidence" value="ECO:0007669"/>
    <property type="project" value="UniProtKB-KW"/>
</dbReference>
<keyword evidence="7" id="KW-1185">Reference proteome</keyword>
<evidence type="ECO:0000313" key="6">
    <source>
        <dbReference type="EMBL" id="SFM39179.1"/>
    </source>
</evidence>
<keyword evidence="3 4" id="KW-0456">Lyase</keyword>
<feature type="domain" description="YbaK/aminoacyl-tRNA synthetase-associated" evidence="5">
    <location>
        <begin position="31"/>
        <end position="143"/>
    </location>
</feature>
<evidence type="ECO:0000256" key="4">
    <source>
        <dbReference type="PIRNR" id="PIRNR006181"/>
    </source>
</evidence>
<comment type="similarity">
    <text evidence="1 4">Belongs to the prolyl-tRNA editing family. YbaK/EbsC subfamily.</text>
</comment>
<evidence type="ECO:0000256" key="3">
    <source>
        <dbReference type="ARBA" id="ARBA00023239"/>
    </source>
</evidence>
<sequence length="157" mass="16556">MTPAINLLRQQKITHQVHEYSHDPGAASYGLEAAEKLGLDPQQVFKTLVVQIDGKSLAVAIIPVAARLGMKQIAKAAGGKKAEMADPAAVERSTGYVLGGVSPLGQKRRLPTWIDSSAASLPSIHISAGRRGLEIEIAPDDLAMLTNAGFTALAHWG</sequence>
<name>A0A1I4QGJ2_9GAMM</name>
<keyword evidence="2 4" id="KW-0648">Protein biosynthesis</keyword>
<dbReference type="Proteomes" id="UP000243629">
    <property type="component" value="Unassembled WGS sequence"/>
</dbReference>
<dbReference type="Gene3D" id="3.90.960.10">
    <property type="entry name" value="YbaK/aminoacyl-tRNA synthetase-associated domain"/>
    <property type="match status" value="1"/>
</dbReference>
<evidence type="ECO:0000256" key="2">
    <source>
        <dbReference type="ARBA" id="ARBA00022917"/>
    </source>
</evidence>
<gene>
    <name evidence="6" type="ORF">SAMN05216217_104156</name>
</gene>
<proteinExistence type="inferred from homology"/>
<protein>
    <recommendedName>
        <fullName evidence="4">Cys-tRNA(Pro)/Cys-tRNA(Cys) deacylase</fullName>
        <ecNumber evidence="4">4.2.-.-</ecNumber>
    </recommendedName>
</protein>
<dbReference type="InterPro" id="IPR004369">
    <property type="entry name" value="Prolyl-tRNA_editing_YbaK/EbsC"/>
</dbReference>
<dbReference type="STRING" id="1720063.SAMN05216217_104156"/>
<dbReference type="InterPro" id="IPR007214">
    <property type="entry name" value="YbaK/aa-tRNA-synth-assoc-dom"/>
</dbReference>
<dbReference type="RefSeq" id="WP_093474062.1">
    <property type="nucleotide sequence ID" value="NZ_FOUI01000004.1"/>
</dbReference>
<dbReference type="PIRSF" id="PIRSF006181">
    <property type="entry name" value="EbsC_YbaK"/>
    <property type="match status" value="1"/>
</dbReference>
<dbReference type="PANTHER" id="PTHR30411">
    <property type="entry name" value="CYTOPLASMIC PROTEIN"/>
    <property type="match status" value="1"/>
</dbReference>
<evidence type="ECO:0000256" key="1">
    <source>
        <dbReference type="ARBA" id="ARBA00009798"/>
    </source>
</evidence>
<dbReference type="CDD" id="cd00002">
    <property type="entry name" value="YbaK_deacylase"/>
    <property type="match status" value="1"/>
</dbReference>
<dbReference type="EMBL" id="FOUI01000004">
    <property type="protein sequence ID" value="SFM39179.1"/>
    <property type="molecule type" value="Genomic_DNA"/>
</dbReference>
<dbReference type="NCBIfam" id="TIGR00011">
    <property type="entry name" value="YbaK_EbsC"/>
    <property type="match status" value="1"/>
</dbReference>
<dbReference type="Pfam" id="PF04073">
    <property type="entry name" value="tRNA_edit"/>
    <property type="match status" value="1"/>
</dbReference>
<accession>A0A1I4QGJ2</accession>
<evidence type="ECO:0000313" key="7">
    <source>
        <dbReference type="Proteomes" id="UP000243629"/>
    </source>
</evidence>
<evidence type="ECO:0000259" key="5">
    <source>
        <dbReference type="Pfam" id="PF04073"/>
    </source>
</evidence>
<reference evidence="7" key="1">
    <citation type="submission" date="2016-10" db="EMBL/GenBank/DDBJ databases">
        <authorList>
            <person name="Varghese N."/>
            <person name="Submissions S."/>
        </authorList>
    </citation>
    <scope>NUCLEOTIDE SEQUENCE [LARGE SCALE GENOMIC DNA]</scope>
    <source>
        <strain evidence="7">DSM 24213</strain>
    </source>
</reference>
<dbReference type="EC" id="4.2.-.-" evidence="4"/>
<dbReference type="GO" id="GO:0016829">
    <property type="term" value="F:lyase activity"/>
    <property type="evidence" value="ECO:0007669"/>
    <property type="project" value="UniProtKB-KW"/>
</dbReference>
<organism evidence="6 7">
    <name type="scientific">Halopseudomonas yangmingensis</name>
    <dbReference type="NCBI Taxonomy" id="1720063"/>
    <lineage>
        <taxon>Bacteria</taxon>
        <taxon>Pseudomonadati</taxon>
        <taxon>Pseudomonadota</taxon>
        <taxon>Gammaproteobacteria</taxon>
        <taxon>Pseudomonadales</taxon>
        <taxon>Pseudomonadaceae</taxon>
        <taxon>Halopseudomonas</taxon>
    </lineage>
</organism>
<dbReference type="InterPro" id="IPR036754">
    <property type="entry name" value="YbaK/aa-tRNA-synt-asso_dom_sf"/>
</dbReference>
<dbReference type="PANTHER" id="PTHR30411:SF0">
    <property type="entry name" value="CYS-TRNA(PRO)_CYS-TRNA(CYS) DEACYLASE YBAK"/>
    <property type="match status" value="1"/>
</dbReference>
<dbReference type="GO" id="GO:0002161">
    <property type="term" value="F:aminoacyl-tRNA deacylase activity"/>
    <property type="evidence" value="ECO:0007669"/>
    <property type="project" value="InterPro"/>
</dbReference>
<dbReference type="SUPFAM" id="SSF55826">
    <property type="entry name" value="YbaK/ProRS associated domain"/>
    <property type="match status" value="1"/>
</dbReference>
<dbReference type="AlphaFoldDB" id="A0A1I4QGJ2"/>
<dbReference type="OrthoDB" id="9809296at2"/>